<feature type="transmembrane region" description="Helical" evidence="1">
    <location>
        <begin position="1005"/>
        <end position="1031"/>
    </location>
</feature>
<gene>
    <name evidence="2" type="ORF">JYU14_03180</name>
</gene>
<evidence type="ECO:0000313" key="2">
    <source>
        <dbReference type="EMBL" id="MBN4067066.1"/>
    </source>
</evidence>
<feature type="transmembrane region" description="Helical" evidence="1">
    <location>
        <begin position="336"/>
        <end position="355"/>
    </location>
</feature>
<dbReference type="InterPro" id="IPR001036">
    <property type="entry name" value="Acrflvin-R"/>
</dbReference>
<feature type="transmembrane region" description="Helical" evidence="1">
    <location>
        <begin position="901"/>
        <end position="921"/>
    </location>
</feature>
<protein>
    <submittedName>
        <fullName evidence="2">Efflux RND transporter permease subunit</fullName>
    </submittedName>
</protein>
<dbReference type="Gene3D" id="3.30.70.1430">
    <property type="entry name" value="Multidrug efflux transporter AcrB pore domain"/>
    <property type="match status" value="2"/>
</dbReference>
<dbReference type="SUPFAM" id="SSF82714">
    <property type="entry name" value="Multidrug efflux transporter AcrB TolC docking domain, DN and DC subdomains"/>
    <property type="match status" value="1"/>
</dbReference>
<feature type="transmembrane region" description="Helical" evidence="1">
    <location>
        <begin position="6"/>
        <end position="30"/>
    </location>
</feature>
<keyword evidence="1" id="KW-1133">Transmembrane helix</keyword>
<feature type="transmembrane region" description="Helical" evidence="1">
    <location>
        <begin position="361"/>
        <end position="379"/>
    </location>
</feature>
<dbReference type="PRINTS" id="PR00702">
    <property type="entry name" value="ACRIFLAVINRP"/>
</dbReference>
<proteinExistence type="predicted"/>
<feature type="transmembrane region" description="Helical" evidence="1">
    <location>
        <begin position="548"/>
        <end position="567"/>
    </location>
</feature>
<dbReference type="EMBL" id="JAFITR010000059">
    <property type="protein sequence ID" value="MBN4067066.1"/>
    <property type="molecule type" value="Genomic_DNA"/>
</dbReference>
<reference evidence="2 3" key="1">
    <citation type="submission" date="2021-02" db="EMBL/GenBank/DDBJ databases">
        <title>Activity-based single-cell genomes from oceanic crustal fluid captures similar information to metagenomic and metatranscriptomic surveys with orders of magnitude less sampling.</title>
        <authorList>
            <person name="D'Angelo T.S."/>
            <person name="Orcutt B.N."/>
        </authorList>
    </citation>
    <scope>NUCLEOTIDE SEQUENCE [LARGE SCALE GENOMIC DNA]</scope>
    <source>
        <strain evidence="2">AH-315-G07</strain>
    </source>
</reference>
<feature type="transmembrane region" description="Helical" evidence="1">
    <location>
        <begin position="976"/>
        <end position="993"/>
    </location>
</feature>
<feature type="transmembrane region" description="Helical" evidence="1">
    <location>
        <begin position="876"/>
        <end position="894"/>
    </location>
</feature>
<dbReference type="SUPFAM" id="SSF82693">
    <property type="entry name" value="Multidrug efflux transporter AcrB pore domain, PN1, PN2, PC1 and PC2 subdomains"/>
    <property type="match status" value="2"/>
</dbReference>
<dbReference type="InterPro" id="IPR027463">
    <property type="entry name" value="AcrB_DN_DC_subdom"/>
</dbReference>
<accession>A0ABS3ARW7</accession>
<organism evidence="2 3">
    <name type="scientific">Simkania negevensis</name>
    <dbReference type="NCBI Taxonomy" id="83561"/>
    <lineage>
        <taxon>Bacteria</taxon>
        <taxon>Pseudomonadati</taxon>
        <taxon>Chlamydiota</taxon>
        <taxon>Chlamydiia</taxon>
        <taxon>Parachlamydiales</taxon>
        <taxon>Simkaniaceae</taxon>
        <taxon>Simkania</taxon>
    </lineage>
</organism>
<sequence length="1059" mass="117550">MIHSRWIAWLFRHPVTVNLIMFTVIVLGVISGMSQQRALIPEIAISEIEITVPMQRAASAGQVDRGVIQVLQPGIQYIDGIKEIRSTAYDSYAKMVVKVDEAFDIDKVKDDIQNAIEERLYKLPRDAERPSVVIAKASHEAIWLSVYGKGVARWELRKAANFVKSDLFNKGIASRIQLIGGESYELTLSFSPEQLHAKGVTVESLAAAIRAYDLEVEAGSVQSGYGHLRIKSTERKRSVQEFAAIPIRFADGEYQTLAELVGYENINNGFVEEGPLSYYNGMPAVLLMISGSEKEDIVNVCSAVKRYVQEMSPFADSIHMAATFDLSVLVEERINLIMRNALQGIVLIVIILTLFLEWEVALWAVMGMAFSIIGTFVVMRFTGDSLNMISLFGLLVTTGIIVDDAIVISEGFHANRTKGMPPKEAAAKALEELGWPVVAMVLTTVIAFFPLFFVVGTMGKVIRVMPLVVISALLFSLFESVVILPVHLAYSSGEDKKGLVRVIDLILSPFSRWFRKLNRMCNRLLELVYTFFILPTVTFCIRHRYAAIVAFVAVAVFVLGFIPAGIIKTSIFPRLDSIYYRAVVEFQEGTPREVIEDAVKNLETGLTAAAGHYRSADGITPVKDFFVLVNRNKGDLFVELLEAGAGRKVSGQQFVDSWRAMTPSIPNVLSLSFEDLTRGGEAAAIEVHLVSHDLLMLKEAKESFVQYLRQVKGVVDLSTSDKQGALSVRVKVKDGYRNTPVTEEMLFSTLSQTYFGAKIDAFYRDEDEVAVYLRAIHQDRTSLSQLEQLHLVNGMTVGQVADISVEYDPAEIVRVNGERSIVVTADVDDSVGVTDTEVLALIEREFLSQVSDNYPGVFWAFSGKKKEGDDAMSSMMHAYIPAIFALYLVLATMFRSYTQPLMILMSLPFSFIGVLIGHLIMGMQFSLMSVFGVVALTGIAVNDSIVLVDCINRIIREENASWNDALIQAVQRRLRPIFLTTVTTACGLAPVLFDLSFQAQFLKPMVASIVFGVVVSTLFILILIPAIYSILADLVQAGHRILYGNNITKEEFVKKKRYE</sequence>
<dbReference type="PANTHER" id="PTHR32063">
    <property type="match status" value="1"/>
</dbReference>
<dbReference type="Pfam" id="PF00873">
    <property type="entry name" value="ACR_tran"/>
    <property type="match status" value="1"/>
</dbReference>
<feature type="transmembrane region" description="Helical" evidence="1">
    <location>
        <begin position="433"/>
        <end position="455"/>
    </location>
</feature>
<dbReference type="Proteomes" id="UP000722121">
    <property type="component" value="Unassembled WGS sequence"/>
</dbReference>
<feature type="transmembrane region" description="Helical" evidence="1">
    <location>
        <begin position="467"/>
        <end position="490"/>
    </location>
</feature>
<dbReference type="Gene3D" id="1.20.1640.10">
    <property type="entry name" value="Multidrug efflux transporter AcrB transmembrane domain"/>
    <property type="match status" value="2"/>
</dbReference>
<comment type="caution">
    <text evidence="2">The sequence shown here is derived from an EMBL/GenBank/DDBJ whole genome shotgun (WGS) entry which is preliminary data.</text>
</comment>
<dbReference type="Gene3D" id="3.30.70.1440">
    <property type="entry name" value="Multidrug efflux transporter AcrB pore domain"/>
    <property type="match status" value="1"/>
</dbReference>
<name>A0ABS3ARW7_9BACT</name>
<keyword evidence="3" id="KW-1185">Reference proteome</keyword>
<dbReference type="Gene3D" id="3.30.2090.10">
    <property type="entry name" value="Multidrug efflux transporter AcrB TolC docking domain, DN and DC subdomains"/>
    <property type="match status" value="2"/>
</dbReference>
<keyword evidence="1" id="KW-0812">Transmembrane</keyword>
<evidence type="ECO:0000313" key="3">
    <source>
        <dbReference type="Proteomes" id="UP000722121"/>
    </source>
</evidence>
<keyword evidence="1" id="KW-0472">Membrane</keyword>
<dbReference type="Gene3D" id="3.30.70.1320">
    <property type="entry name" value="Multidrug efflux transporter AcrB pore domain like"/>
    <property type="match status" value="1"/>
</dbReference>
<feature type="transmembrane region" description="Helical" evidence="1">
    <location>
        <begin position="927"/>
        <end position="948"/>
    </location>
</feature>
<feature type="transmembrane region" description="Helical" evidence="1">
    <location>
        <begin position="524"/>
        <end position="541"/>
    </location>
</feature>
<feature type="transmembrane region" description="Helical" evidence="1">
    <location>
        <begin position="391"/>
        <end position="413"/>
    </location>
</feature>
<evidence type="ECO:0000256" key="1">
    <source>
        <dbReference type="SAM" id="Phobius"/>
    </source>
</evidence>
<dbReference type="PANTHER" id="PTHR32063:SF33">
    <property type="entry name" value="RND SUPERFAMILY EFFLUX PUMP PERMEASE COMPONENT"/>
    <property type="match status" value="1"/>
</dbReference>
<dbReference type="SUPFAM" id="SSF82866">
    <property type="entry name" value="Multidrug efflux transporter AcrB transmembrane domain"/>
    <property type="match status" value="2"/>
</dbReference>